<proteinExistence type="predicted"/>
<reference evidence="1 2" key="1">
    <citation type="submission" date="2024-05" db="EMBL/GenBank/DDBJ databases">
        <authorList>
            <person name="Duchaud E."/>
        </authorList>
    </citation>
    <scope>NUCLEOTIDE SEQUENCE [LARGE SCALE GENOMIC DNA]</scope>
    <source>
        <strain evidence="1">Ena-SAMPLE-TAB-13-05-2024-13:56:06:370-140308</strain>
    </source>
</reference>
<dbReference type="RefSeq" id="WP_348717898.1">
    <property type="nucleotide sequence ID" value="NZ_CAXJIO010000013.1"/>
</dbReference>
<comment type="caution">
    <text evidence="1">The sequence shown here is derived from an EMBL/GenBank/DDBJ whole genome shotgun (WGS) entry which is preliminary data.</text>
</comment>
<evidence type="ECO:0000313" key="1">
    <source>
        <dbReference type="EMBL" id="CAL2103707.1"/>
    </source>
</evidence>
<evidence type="ECO:0008006" key="3">
    <source>
        <dbReference type="Google" id="ProtNLM"/>
    </source>
</evidence>
<dbReference type="EMBL" id="CAXJIO010000013">
    <property type="protein sequence ID" value="CAL2103707.1"/>
    <property type="molecule type" value="Genomic_DNA"/>
</dbReference>
<accession>A0ABM9PDL4</accession>
<name>A0ABM9PDL4_9FLAO</name>
<sequence>MKRFLIILFIIPLLSMNIKNDKAKFIGKWIGEAKKEIGFLNFDSEGYAYFEIDGEILGGKDFVKNGKRGSMTYEINNKTQPIQVDLILTMFESKEQKKLLCISNFIDDDTMEFAIGFGGIRPTEFNSENTIILKRQK</sequence>
<evidence type="ECO:0000313" key="2">
    <source>
        <dbReference type="Proteomes" id="UP001497527"/>
    </source>
</evidence>
<keyword evidence="2" id="KW-1185">Reference proteome</keyword>
<gene>
    <name evidence="1" type="ORF">T190423A01A_40300</name>
</gene>
<protein>
    <recommendedName>
        <fullName evidence="3">DUF4488 domain-containing protein</fullName>
    </recommendedName>
</protein>
<dbReference type="Proteomes" id="UP001497527">
    <property type="component" value="Unassembled WGS sequence"/>
</dbReference>
<organism evidence="1 2">
    <name type="scientific">Tenacibaculum polynesiense</name>
    <dbReference type="NCBI Taxonomy" id="3137857"/>
    <lineage>
        <taxon>Bacteria</taxon>
        <taxon>Pseudomonadati</taxon>
        <taxon>Bacteroidota</taxon>
        <taxon>Flavobacteriia</taxon>
        <taxon>Flavobacteriales</taxon>
        <taxon>Flavobacteriaceae</taxon>
        <taxon>Tenacibaculum</taxon>
    </lineage>
</organism>